<evidence type="ECO:0000313" key="2">
    <source>
        <dbReference type="EMBL" id="MDQ0468144.1"/>
    </source>
</evidence>
<dbReference type="Gene3D" id="3.40.50.720">
    <property type="entry name" value="NAD(P)-binding Rossmann-like Domain"/>
    <property type="match status" value="1"/>
</dbReference>
<proteinExistence type="inferred from homology"/>
<keyword evidence="2" id="KW-0456">Lyase</keyword>
<sequence length="319" mass="33238">MRIISAEDIDRRLTFPALVDALRHAFAGGMVAPERHHHAIGEGAGHATLLLMPAWTSAAPGEGAFLGTKIVNVFPGNGEKGLPAVLGAYILMSGATGAPLAALDGTRLTHWRTAAASALAASYLARPDASRLAMVGAGALAPFLVRAHASQRPIREVAVWNHRPERGEAVAAALAAEGFSVRFEPNLEQAVRGADIVSCATLSTAPLVRGAWLRPGTHLDLVGAFNLAMREADDEALRRAAVFVDTEAALGEGGDVAVALAAGAIGRDHVRGTLSELVRGARPGRSAPDEITLFKSVGAALEDLAAAMLVWHLQADHRL</sequence>
<dbReference type="EC" id="4.3.1.12" evidence="2"/>
<dbReference type="PANTHER" id="PTHR13812">
    <property type="entry name" value="KETIMINE REDUCTASE MU-CRYSTALLIN"/>
    <property type="match status" value="1"/>
</dbReference>
<dbReference type="RefSeq" id="WP_307268807.1">
    <property type="nucleotide sequence ID" value="NZ_JAUSVX010000001.1"/>
</dbReference>
<comment type="similarity">
    <text evidence="1">Belongs to the ornithine cyclodeaminase/mu-crystallin family.</text>
</comment>
<protein>
    <submittedName>
        <fullName evidence="2">Ornithine cyclodeaminase</fullName>
        <ecNumber evidence="2">4.3.1.12</ecNumber>
    </submittedName>
</protein>
<dbReference type="PANTHER" id="PTHR13812:SF19">
    <property type="entry name" value="KETIMINE REDUCTASE MU-CRYSTALLIN"/>
    <property type="match status" value="1"/>
</dbReference>
<keyword evidence="3" id="KW-1185">Reference proteome</keyword>
<dbReference type="GO" id="GO:0008473">
    <property type="term" value="F:ornithine cyclodeaminase activity"/>
    <property type="evidence" value="ECO:0007669"/>
    <property type="project" value="UniProtKB-EC"/>
</dbReference>
<dbReference type="SUPFAM" id="SSF51735">
    <property type="entry name" value="NAD(P)-binding Rossmann-fold domains"/>
    <property type="match status" value="1"/>
</dbReference>
<accession>A0ABU0J1L6</accession>
<dbReference type="NCBIfam" id="NF004793">
    <property type="entry name" value="PRK06141.1"/>
    <property type="match status" value="1"/>
</dbReference>
<evidence type="ECO:0000313" key="3">
    <source>
        <dbReference type="Proteomes" id="UP001242480"/>
    </source>
</evidence>
<evidence type="ECO:0000256" key="1">
    <source>
        <dbReference type="ARBA" id="ARBA00008903"/>
    </source>
</evidence>
<reference evidence="2 3" key="1">
    <citation type="submission" date="2023-07" db="EMBL/GenBank/DDBJ databases">
        <title>Genomic Encyclopedia of Type Strains, Phase IV (KMG-IV): sequencing the most valuable type-strain genomes for metagenomic binning, comparative biology and taxonomic classification.</title>
        <authorList>
            <person name="Goeker M."/>
        </authorList>
    </citation>
    <scope>NUCLEOTIDE SEQUENCE [LARGE SCALE GENOMIC DNA]</scope>
    <source>
        <strain evidence="2 3">DSM 19619</strain>
    </source>
</reference>
<dbReference type="EMBL" id="JAUSVX010000001">
    <property type="protein sequence ID" value="MDQ0468144.1"/>
    <property type="molecule type" value="Genomic_DNA"/>
</dbReference>
<gene>
    <name evidence="2" type="ORF">QO011_001139</name>
</gene>
<dbReference type="Pfam" id="PF02423">
    <property type="entry name" value="OCD_Mu_crystall"/>
    <property type="match status" value="1"/>
</dbReference>
<dbReference type="PIRSF" id="PIRSF001439">
    <property type="entry name" value="CryM"/>
    <property type="match status" value="1"/>
</dbReference>
<dbReference type="Proteomes" id="UP001242480">
    <property type="component" value="Unassembled WGS sequence"/>
</dbReference>
<organism evidence="2 3">
    <name type="scientific">Labrys wisconsinensis</name>
    <dbReference type="NCBI Taxonomy" id="425677"/>
    <lineage>
        <taxon>Bacteria</taxon>
        <taxon>Pseudomonadati</taxon>
        <taxon>Pseudomonadota</taxon>
        <taxon>Alphaproteobacteria</taxon>
        <taxon>Hyphomicrobiales</taxon>
        <taxon>Xanthobacteraceae</taxon>
        <taxon>Labrys</taxon>
    </lineage>
</organism>
<dbReference type="InterPro" id="IPR003462">
    <property type="entry name" value="ODC_Mu_crystall"/>
</dbReference>
<dbReference type="InterPro" id="IPR023401">
    <property type="entry name" value="ODC_N"/>
</dbReference>
<name>A0ABU0J1L6_9HYPH</name>
<dbReference type="Gene3D" id="3.30.1780.10">
    <property type="entry name" value="ornithine cyclodeaminase, domain 1"/>
    <property type="match status" value="1"/>
</dbReference>
<comment type="caution">
    <text evidence="2">The sequence shown here is derived from an EMBL/GenBank/DDBJ whole genome shotgun (WGS) entry which is preliminary data.</text>
</comment>
<dbReference type="InterPro" id="IPR036291">
    <property type="entry name" value="NAD(P)-bd_dom_sf"/>
</dbReference>